<dbReference type="EMBL" id="FWXS01000003">
    <property type="protein sequence ID" value="SMC48903.1"/>
    <property type="molecule type" value="Genomic_DNA"/>
</dbReference>
<gene>
    <name evidence="2" type="ORF">SAMN06296427_10327</name>
</gene>
<keyword evidence="1" id="KW-0812">Transmembrane</keyword>
<proteinExistence type="predicted"/>
<organism evidence="2 3">
    <name type="scientific">Moheibacter sediminis</name>
    <dbReference type="NCBI Taxonomy" id="1434700"/>
    <lineage>
        <taxon>Bacteria</taxon>
        <taxon>Pseudomonadati</taxon>
        <taxon>Bacteroidota</taxon>
        <taxon>Flavobacteriia</taxon>
        <taxon>Flavobacteriales</taxon>
        <taxon>Weeksellaceae</taxon>
        <taxon>Moheibacter</taxon>
    </lineage>
</organism>
<dbReference type="RefSeq" id="WP_084016627.1">
    <property type="nucleotide sequence ID" value="NZ_FWXS01000003.1"/>
</dbReference>
<evidence type="ECO:0000313" key="3">
    <source>
        <dbReference type="Proteomes" id="UP000192393"/>
    </source>
</evidence>
<name>A0A1W1ZKZ4_9FLAO</name>
<keyword evidence="3" id="KW-1185">Reference proteome</keyword>
<dbReference type="AlphaFoldDB" id="A0A1W1ZKZ4"/>
<evidence type="ECO:0000256" key="1">
    <source>
        <dbReference type="SAM" id="Phobius"/>
    </source>
</evidence>
<evidence type="ECO:0000313" key="2">
    <source>
        <dbReference type="EMBL" id="SMC48903.1"/>
    </source>
</evidence>
<dbReference type="Proteomes" id="UP000192393">
    <property type="component" value="Unassembled WGS sequence"/>
</dbReference>
<protein>
    <submittedName>
        <fullName evidence="2">Uncharacterized protein</fullName>
    </submittedName>
</protein>
<keyword evidence="1" id="KW-1133">Transmembrane helix</keyword>
<accession>A0A1W1ZKZ4</accession>
<keyword evidence="1" id="KW-0472">Membrane</keyword>
<feature type="transmembrane region" description="Helical" evidence="1">
    <location>
        <begin position="35"/>
        <end position="57"/>
    </location>
</feature>
<reference evidence="2 3" key="1">
    <citation type="submission" date="2017-04" db="EMBL/GenBank/DDBJ databases">
        <authorList>
            <person name="Afonso C.L."/>
            <person name="Miller P.J."/>
            <person name="Scott M.A."/>
            <person name="Spackman E."/>
            <person name="Goraichik I."/>
            <person name="Dimitrov K.M."/>
            <person name="Suarez D.L."/>
            <person name="Swayne D.E."/>
        </authorList>
    </citation>
    <scope>NUCLEOTIDE SEQUENCE [LARGE SCALE GENOMIC DNA]</scope>
    <source>
        <strain evidence="2 3">CGMCC 1.12708</strain>
    </source>
</reference>
<sequence length="83" mass="8919">MKYTTIIGILLIAIAIVASFVGKIKFGDLLTQPEFVLGLLYGGGLGILIGGIIGWMYKKRNKAQTIQTTKVQDTTPPTGSHNL</sequence>